<evidence type="ECO:0000256" key="7">
    <source>
        <dbReference type="HAMAP-Rule" id="MF_01587"/>
    </source>
</evidence>
<evidence type="ECO:0000256" key="3">
    <source>
        <dbReference type="ARBA" id="ARBA00022763"/>
    </source>
</evidence>
<dbReference type="Pfam" id="PF03120">
    <property type="entry name" value="OB_DNA_ligase"/>
    <property type="match status" value="1"/>
</dbReference>
<dbReference type="EMBL" id="VTPX01000003">
    <property type="protein sequence ID" value="KAA0019043.1"/>
    <property type="molecule type" value="Genomic_DNA"/>
</dbReference>
<keyword evidence="9" id="KW-0732">Signal</keyword>
<dbReference type="AlphaFoldDB" id="A0A640WFK9"/>
<dbReference type="InterPro" id="IPR013840">
    <property type="entry name" value="DNAligase_N"/>
</dbReference>
<dbReference type="Pfam" id="PF14520">
    <property type="entry name" value="HHH_5"/>
    <property type="match status" value="1"/>
</dbReference>
<dbReference type="Pfam" id="PF01653">
    <property type="entry name" value="DNA_ligase_aden"/>
    <property type="match status" value="1"/>
</dbReference>
<evidence type="ECO:0000256" key="1">
    <source>
        <dbReference type="ARBA" id="ARBA00022598"/>
    </source>
</evidence>
<dbReference type="Gene3D" id="2.40.50.140">
    <property type="entry name" value="Nucleic acid-binding proteins"/>
    <property type="match status" value="1"/>
</dbReference>
<keyword evidence="3 7" id="KW-0227">DNA damage</keyword>
<dbReference type="PIRSF" id="PIRSF001604">
    <property type="entry name" value="LigA"/>
    <property type="match status" value="1"/>
</dbReference>
<gene>
    <name evidence="7 11" type="primary">ligB</name>
    <name evidence="11" type="ORF">F0A16_06715</name>
</gene>
<dbReference type="GO" id="GO:0003911">
    <property type="term" value="F:DNA ligase (NAD+) activity"/>
    <property type="evidence" value="ECO:0007669"/>
    <property type="project" value="UniProtKB-UniRule"/>
</dbReference>
<dbReference type="GO" id="GO:0006260">
    <property type="term" value="P:DNA replication"/>
    <property type="evidence" value="ECO:0007669"/>
    <property type="project" value="UniProtKB-KW"/>
</dbReference>
<evidence type="ECO:0000256" key="2">
    <source>
        <dbReference type="ARBA" id="ARBA00022705"/>
    </source>
</evidence>
<evidence type="ECO:0000256" key="8">
    <source>
        <dbReference type="SAM" id="MobiDB-lite"/>
    </source>
</evidence>
<dbReference type="PANTHER" id="PTHR47810">
    <property type="entry name" value="DNA LIGASE"/>
    <property type="match status" value="1"/>
</dbReference>
<evidence type="ECO:0000259" key="10">
    <source>
        <dbReference type="SMART" id="SM00532"/>
    </source>
</evidence>
<dbReference type="SUPFAM" id="SSF50249">
    <property type="entry name" value="Nucleic acid-binding proteins"/>
    <property type="match status" value="1"/>
</dbReference>
<dbReference type="EC" id="6.5.1.2" evidence="7"/>
<dbReference type="NCBIfam" id="NF005987">
    <property type="entry name" value="PRK08097.1"/>
    <property type="match status" value="1"/>
</dbReference>
<sequence length="580" mass="64015">MLAIGIRAVTLAWLSVAGVSHAHAAEPGDACPPGKSLTARHASYDELTRRVQTWDEAYYQRGERLVDDSVYDEARRRWRQWRRCLDPDAPPPRQPTPVSARDELEHPYAQTGLDKLPDRRAIGEWLSRQPKRPLWIQPKVDGVAVTLVYREGRLQRAISRGDGEKGQDWTASVRRIDSIPEELATDEAVTLQGELYLRLADHVQARDGGASARSRVAGLLNRHELSAAEAREIGFFAWAWPDGPRTGEDRLERLAQLGFPDTASYTRSVSRLSQVEQWRDRWYHAPLPFASDGVVIKRRERPPGASWQAEPPNWSVAWKYPAARTLAVVEAIDVSVGRTGRLTPVARLEPVLLDDREVGSVSLGSVAHWKALDVRPGDQVDVALAGATIPRIERVVIPATPRAALPLPDATRYDALSCLAPSAGCREQFLARLVWLGGKQGLDMTGIGPAAWSALVDAGLVDGLLSWRTLEIDQLQSLPGVGEARARQWIEAFHAAEAKRPVRWLIALGMPPLPEAVRHSALAVPLATLRARSAADWQTFPGIGPSRSEQLVAFFHDATIDKLLATLPTEADKPHPPKTI</sequence>
<evidence type="ECO:0000256" key="9">
    <source>
        <dbReference type="SAM" id="SignalP"/>
    </source>
</evidence>
<evidence type="ECO:0000256" key="4">
    <source>
        <dbReference type="ARBA" id="ARBA00023027"/>
    </source>
</evidence>
<keyword evidence="4 7" id="KW-0520">NAD</keyword>
<feature type="domain" description="NAD-dependent DNA ligase N-terminal" evidence="10">
    <location>
        <begin position="39"/>
        <end position="441"/>
    </location>
</feature>
<dbReference type="InterPro" id="IPR010994">
    <property type="entry name" value="RuvA_2-like"/>
</dbReference>
<dbReference type="InterPro" id="IPR020923">
    <property type="entry name" value="DNA_ligase_B"/>
</dbReference>
<dbReference type="SMART" id="SM00532">
    <property type="entry name" value="LIGANc"/>
    <property type="match status" value="1"/>
</dbReference>
<organism evidence="11 12">
    <name type="scientific">Salinicola corii</name>
    <dbReference type="NCBI Taxonomy" id="2606937"/>
    <lineage>
        <taxon>Bacteria</taxon>
        <taxon>Pseudomonadati</taxon>
        <taxon>Pseudomonadota</taxon>
        <taxon>Gammaproteobacteria</taxon>
        <taxon>Oceanospirillales</taxon>
        <taxon>Halomonadaceae</taxon>
        <taxon>Salinicola</taxon>
    </lineage>
</organism>
<evidence type="ECO:0000313" key="11">
    <source>
        <dbReference type="EMBL" id="KAA0019043.1"/>
    </source>
</evidence>
<dbReference type="GO" id="GO:0006281">
    <property type="term" value="P:DNA repair"/>
    <property type="evidence" value="ECO:0007669"/>
    <property type="project" value="UniProtKB-KW"/>
</dbReference>
<feature type="region of interest" description="Disordered" evidence="8">
    <location>
        <begin position="85"/>
        <end position="107"/>
    </location>
</feature>
<feature type="signal peptide" evidence="9">
    <location>
        <begin position="1"/>
        <end position="24"/>
    </location>
</feature>
<dbReference type="InterPro" id="IPR050326">
    <property type="entry name" value="NAD_dep_DNA_ligaseB"/>
</dbReference>
<dbReference type="PROSITE" id="PS01056">
    <property type="entry name" value="DNA_LIGASE_N2"/>
    <property type="match status" value="1"/>
</dbReference>
<comment type="function">
    <text evidence="7">Catalyzes the formation of phosphodiester linkages between 5'-phosphoryl and 3'-hydroxyl groups in double-stranded DNA using NAD as a coenzyme and as the energy source for the reaction.</text>
</comment>
<dbReference type="InterPro" id="IPR033136">
    <property type="entry name" value="DNA_ligase_CS"/>
</dbReference>
<feature type="chain" id="PRO_5025062272" description="DNA ligase B" evidence="9">
    <location>
        <begin position="25"/>
        <end position="580"/>
    </location>
</feature>
<evidence type="ECO:0000256" key="6">
    <source>
        <dbReference type="ARBA" id="ARBA00034005"/>
    </source>
</evidence>
<keyword evidence="5 7" id="KW-0234">DNA repair</keyword>
<keyword evidence="1 7" id="KW-0436">Ligase</keyword>
<protein>
    <recommendedName>
        <fullName evidence="7">DNA ligase B</fullName>
        <ecNumber evidence="7">6.5.1.2</ecNumber>
    </recommendedName>
    <alternativeName>
        <fullName evidence="7">Polydeoxyribonucleotide synthase [NAD(+)] B</fullName>
    </alternativeName>
</protein>
<dbReference type="InterPro" id="IPR012340">
    <property type="entry name" value="NA-bd_OB-fold"/>
</dbReference>
<evidence type="ECO:0000256" key="5">
    <source>
        <dbReference type="ARBA" id="ARBA00023204"/>
    </source>
</evidence>
<dbReference type="Gene3D" id="1.10.150.20">
    <property type="entry name" value="5' to 3' exonuclease, C-terminal subdomain"/>
    <property type="match status" value="1"/>
</dbReference>
<reference evidence="11 12" key="1">
    <citation type="submission" date="2019-08" db="EMBL/GenBank/DDBJ databases">
        <title>Bioinformatics analysis of the strain L3 and L5.</title>
        <authorList>
            <person name="Li X."/>
        </authorList>
    </citation>
    <scope>NUCLEOTIDE SEQUENCE [LARGE SCALE GENOMIC DNA]</scope>
    <source>
        <strain evidence="11 12">L3</strain>
    </source>
</reference>
<dbReference type="InterPro" id="IPR013839">
    <property type="entry name" value="DNAligase_adenylation"/>
</dbReference>
<dbReference type="SUPFAM" id="SSF56091">
    <property type="entry name" value="DNA ligase/mRNA capping enzyme, catalytic domain"/>
    <property type="match status" value="1"/>
</dbReference>
<dbReference type="InterPro" id="IPR001679">
    <property type="entry name" value="DNA_ligase"/>
</dbReference>
<comment type="caution">
    <text evidence="11">The sequence shown here is derived from an EMBL/GenBank/DDBJ whole genome shotgun (WGS) entry which is preliminary data.</text>
</comment>
<name>A0A640WFK9_9GAMM</name>
<comment type="similarity">
    <text evidence="7">Belongs to the NAD-dependent DNA ligase family. LigB subfamily.</text>
</comment>
<feature type="active site" description="N6-AMP-lysine intermediate" evidence="7">
    <location>
        <position position="139"/>
    </location>
</feature>
<accession>A0A640WFK9</accession>
<dbReference type="SUPFAM" id="SSF47781">
    <property type="entry name" value="RuvA domain 2-like"/>
    <property type="match status" value="1"/>
</dbReference>
<comment type="catalytic activity">
    <reaction evidence="6 7">
        <text>NAD(+) + (deoxyribonucleotide)n-3'-hydroxyl + 5'-phospho-(deoxyribonucleotide)m = (deoxyribonucleotide)n+m + AMP + beta-nicotinamide D-nucleotide.</text>
        <dbReference type="EC" id="6.5.1.2"/>
    </reaction>
</comment>
<keyword evidence="2 7" id="KW-0235">DNA replication</keyword>
<keyword evidence="12" id="KW-1185">Reference proteome</keyword>
<dbReference type="InterPro" id="IPR004150">
    <property type="entry name" value="NAD_DNA_ligase_OB"/>
</dbReference>
<proteinExistence type="inferred from homology"/>
<dbReference type="Gene3D" id="3.30.470.30">
    <property type="entry name" value="DNA ligase/mRNA capping enzyme"/>
    <property type="match status" value="1"/>
</dbReference>
<dbReference type="Proteomes" id="UP000466024">
    <property type="component" value="Unassembled WGS sequence"/>
</dbReference>
<dbReference type="HAMAP" id="MF_01587">
    <property type="entry name" value="DNA_ligase_B"/>
    <property type="match status" value="1"/>
</dbReference>
<evidence type="ECO:0000313" key="12">
    <source>
        <dbReference type="Proteomes" id="UP000466024"/>
    </source>
</evidence>
<dbReference type="PANTHER" id="PTHR47810:SF1">
    <property type="entry name" value="DNA LIGASE B"/>
    <property type="match status" value="1"/>
</dbReference>